<reference evidence="5 6" key="1">
    <citation type="journal article" date="2020" name="Cell">
        <title>Large-Scale Comparative Analyses of Tick Genomes Elucidate Their Genetic Diversity and Vector Capacities.</title>
        <authorList>
            <consortium name="Tick Genome and Microbiome Consortium (TIGMIC)"/>
            <person name="Jia N."/>
            <person name="Wang J."/>
            <person name="Shi W."/>
            <person name="Du L."/>
            <person name="Sun Y."/>
            <person name="Zhan W."/>
            <person name="Jiang J.F."/>
            <person name="Wang Q."/>
            <person name="Zhang B."/>
            <person name="Ji P."/>
            <person name="Bell-Sakyi L."/>
            <person name="Cui X.M."/>
            <person name="Yuan T.T."/>
            <person name="Jiang B.G."/>
            <person name="Yang W.F."/>
            <person name="Lam T.T."/>
            <person name="Chang Q.C."/>
            <person name="Ding S.J."/>
            <person name="Wang X.J."/>
            <person name="Zhu J.G."/>
            <person name="Ruan X.D."/>
            <person name="Zhao L."/>
            <person name="Wei J.T."/>
            <person name="Ye R.Z."/>
            <person name="Que T.C."/>
            <person name="Du C.H."/>
            <person name="Zhou Y.H."/>
            <person name="Cheng J.X."/>
            <person name="Dai P.F."/>
            <person name="Guo W.B."/>
            <person name="Han X.H."/>
            <person name="Huang E.J."/>
            <person name="Li L.F."/>
            <person name="Wei W."/>
            <person name="Gao Y.C."/>
            <person name="Liu J.Z."/>
            <person name="Shao H.Z."/>
            <person name="Wang X."/>
            <person name="Wang C.C."/>
            <person name="Yang T.C."/>
            <person name="Huo Q.B."/>
            <person name="Li W."/>
            <person name="Chen H.Y."/>
            <person name="Chen S.E."/>
            <person name="Zhou L.G."/>
            <person name="Ni X.B."/>
            <person name="Tian J.H."/>
            <person name="Sheng Y."/>
            <person name="Liu T."/>
            <person name="Pan Y.S."/>
            <person name="Xia L.Y."/>
            <person name="Li J."/>
            <person name="Zhao F."/>
            <person name="Cao W.C."/>
        </authorList>
    </citation>
    <scope>NUCLEOTIDE SEQUENCE [LARGE SCALE GENOMIC DNA]</scope>
    <source>
        <strain evidence="5">HaeL-2018</strain>
    </source>
</reference>
<keyword evidence="6" id="KW-1185">Reference proteome</keyword>
<dbReference type="InterPro" id="IPR001487">
    <property type="entry name" value="Bromodomain"/>
</dbReference>
<feature type="domain" description="Bromo" evidence="4">
    <location>
        <begin position="92"/>
        <end position="164"/>
    </location>
</feature>
<comment type="caution">
    <text evidence="5">The sequence shown here is derived from an EMBL/GenBank/DDBJ whole genome shotgun (WGS) entry which is preliminary data.</text>
</comment>
<evidence type="ECO:0000256" key="1">
    <source>
        <dbReference type="ARBA" id="ARBA00023117"/>
    </source>
</evidence>
<sequence>MALPKPASFTVNVSVQSRADATTPPLEPLLFGMSAGWPGEPKREEISARSDSDQPCRKPIKHLTATQQENCKTTGKLTEQMKYCNSILKGLPANEHALPFPEPVDAELLGLRDYYEVIKHPMDMGTVKHKMDDREYDSPEAYGEDIRLVFSSCRRYNPPEHVVVAIAIELRTLFALLYAKMPHEPQSKKWQPSPQAEDADSDSSCTSKSSSGGSPSSGPEYGEEERQRRVQRLRQRLRIVTHQIGLLAADGRKKNKRKE</sequence>
<dbReference type="PANTHER" id="PTHR22880">
    <property type="entry name" value="FALZ-RELATED BROMODOMAIN-CONTAINING PROTEINS"/>
    <property type="match status" value="1"/>
</dbReference>
<evidence type="ECO:0000313" key="6">
    <source>
        <dbReference type="Proteomes" id="UP000821853"/>
    </source>
</evidence>
<dbReference type="SMART" id="SM00297">
    <property type="entry name" value="BROMO"/>
    <property type="match status" value="1"/>
</dbReference>
<dbReference type="GO" id="GO:0000785">
    <property type="term" value="C:chromatin"/>
    <property type="evidence" value="ECO:0007669"/>
    <property type="project" value="TreeGrafter"/>
</dbReference>
<proteinExistence type="predicted"/>
<gene>
    <name evidence="5" type="ORF">HPB48_015301</name>
</gene>
<dbReference type="VEuPathDB" id="VectorBase:HLOH_058147"/>
<dbReference type="EMBL" id="JABSTR010000007">
    <property type="protein sequence ID" value="KAH9374865.1"/>
    <property type="molecule type" value="Genomic_DNA"/>
</dbReference>
<dbReference type="GO" id="GO:0006355">
    <property type="term" value="P:regulation of DNA-templated transcription"/>
    <property type="evidence" value="ECO:0007669"/>
    <property type="project" value="TreeGrafter"/>
</dbReference>
<evidence type="ECO:0000313" key="5">
    <source>
        <dbReference type="EMBL" id="KAH9374865.1"/>
    </source>
</evidence>
<evidence type="ECO:0000259" key="4">
    <source>
        <dbReference type="PROSITE" id="PS50014"/>
    </source>
</evidence>
<dbReference type="SUPFAM" id="SSF47370">
    <property type="entry name" value="Bromodomain"/>
    <property type="match status" value="1"/>
</dbReference>
<feature type="compositionally biased region" description="Basic and acidic residues" evidence="3">
    <location>
        <begin position="40"/>
        <end position="56"/>
    </location>
</feature>
<feature type="region of interest" description="Disordered" evidence="3">
    <location>
        <begin position="33"/>
        <end position="57"/>
    </location>
</feature>
<feature type="compositionally biased region" description="Low complexity" evidence="3">
    <location>
        <begin position="202"/>
        <end position="220"/>
    </location>
</feature>
<dbReference type="InterPro" id="IPR050935">
    <property type="entry name" value="Bromo_chromatin_reader"/>
</dbReference>
<dbReference type="PANTHER" id="PTHR22880:SF225">
    <property type="entry name" value="BROMODOMAIN-CONTAINING PROTEIN BET-1-RELATED"/>
    <property type="match status" value="1"/>
</dbReference>
<dbReference type="GO" id="GO:0005634">
    <property type="term" value="C:nucleus"/>
    <property type="evidence" value="ECO:0007669"/>
    <property type="project" value="TreeGrafter"/>
</dbReference>
<dbReference type="InterPro" id="IPR036427">
    <property type="entry name" value="Bromodomain-like_sf"/>
</dbReference>
<accession>A0A9J6GIY7</accession>
<dbReference type="Pfam" id="PF00439">
    <property type="entry name" value="Bromodomain"/>
    <property type="match status" value="1"/>
</dbReference>
<keyword evidence="1 2" id="KW-0103">Bromodomain</keyword>
<dbReference type="GO" id="GO:0006338">
    <property type="term" value="P:chromatin remodeling"/>
    <property type="evidence" value="ECO:0007669"/>
    <property type="project" value="TreeGrafter"/>
</dbReference>
<organism evidence="5 6">
    <name type="scientific">Haemaphysalis longicornis</name>
    <name type="common">Bush tick</name>
    <dbReference type="NCBI Taxonomy" id="44386"/>
    <lineage>
        <taxon>Eukaryota</taxon>
        <taxon>Metazoa</taxon>
        <taxon>Ecdysozoa</taxon>
        <taxon>Arthropoda</taxon>
        <taxon>Chelicerata</taxon>
        <taxon>Arachnida</taxon>
        <taxon>Acari</taxon>
        <taxon>Parasitiformes</taxon>
        <taxon>Ixodida</taxon>
        <taxon>Ixodoidea</taxon>
        <taxon>Ixodidae</taxon>
        <taxon>Haemaphysalinae</taxon>
        <taxon>Haemaphysalis</taxon>
    </lineage>
</organism>
<dbReference type="PRINTS" id="PR00503">
    <property type="entry name" value="BROMODOMAIN"/>
</dbReference>
<feature type="region of interest" description="Disordered" evidence="3">
    <location>
        <begin position="184"/>
        <end position="234"/>
    </location>
</feature>
<dbReference type="OrthoDB" id="21449at2759"/>
<protein>
    <recommendedName>
        <fullName evidence="4">Bromo domain-containing protein</fullName>
    </recommendedName>
</protein>
<dbReference type="AlphaFoldDB" id="A0A9J6GIY7"/>
<dbReference type="Gene3D" id="1.20.920.10">
    <property type="entry name" value="Bromodomain-like"/>
    <property type="match status" value="1"/>
</dbReference>
<dbReference type="Proteomes" id="UP000821853">
    <property type="component" value="Chromosome 5"/>
</dbReference>
<name>A0A9J6GIY7_HAELO</name>
<evidence type="ECO:0000256" key="2">
    <source>
        <dbReference type="PROSITE-ProRule" id="PRU00035"/>
    </source>
</evidence>
<evidence type="ECO:0000256" key="3">
    <source>
        <dbReference type="SAM" id="MobiDB-lite"/>
    </source>
</evidence>
<dbReference type="PROSITE" id="PS50014">
    <property type="entry name" value="BROMODOMAIN_2"/>
    <property type="match status" value="1"/>
</dbReference>